<evidence type="ECO:0000256" key="5">
    <source>
        <dbReference type="ARBA" id="ARBA00023242"/>
    </source>
</evidence>
<gene>
    <name evidence="9" type="ORF">J5N97_017727</name>
</gene>
<dbReference type="GO" id="GO:0005634">
    <property type="term" value="C:nucleus"/>
    <property type="evidence" value="ECO:0007669"/>
    <property type="project" value="UniProtKB-SubCell"/>
</dbReference>
<reference evidence="9" key="1">
    <citation type="submission" date="2021-03" db="EMBL/GenBank/DDBJ databases">
        <authorList>
            <person name="Li Z."/>
            <person name="Yang C."/>
        </authorList>
    </citation>
    <scope>NUCLEOTIDE SEQUENCE</scope>
    <source>
        <strain evidence="9">Dzin_1.0</strain>
        <tissue evidence="9">Leaf</tissue>
    </source>
</reference>
<dbReference type="Proteomes" id="UP001085076">
    <property type="component" value="Miscellaneous, Linkage group lg04"/>
</dbReference>
<accession>A0A9D5CNW0</accession>
<feature type="compositionally biased region" description="Basic and acidic residues" evidence="8">
    <location>
        <begin position="348"/>
        <end position="358"/>
    </location>
</feature>
<comment type="subcellular location">
    <subcellularLocation>
        <location evidence="1">Nucleus</location>
    </subcellularLocation>
</comment>
<dbReference type="InterPro" id="IPR019734">
    <property type="entry name" value="TPR_rpt"/>
</dbReference>
<dbReference type="PANTHER" id="PTHR36326">
    <property type="entry name" value="PROTEIN POLLENLESS 3-LIKE 2"/>
    <property type="match status" value="1"/>
</dbReference>
<keyword evidence="4" id="KW-0175">Coiled coil</keyword>
<protein>
    <submittedName>
        <fullName evidence="9">Uncharacterized protein</fullName>
    </submittedName>
</protein>
<dbReference type="SMART" id="SM00028">
    <property type="entry name" value="TPR"/>
    <property type="match status" value="2"/>
</dbReference>
<feature type="repeat" description="TPR" evidence="7">
    <location>
        <begin position="162"/>
        <end position="195"/>
    </location>
</feature>
<dbReference type="AlphaFoldDB" id="A0A9D5CNW0"/>
<comment type="similarity">
    <text evidence="6">Belongs to the MS5 protein family.</text>
</comment>
<evidence type="ECO:0000256" key="1">
    <source>
        <dbReference type="ARBA" id="ARBA00004123"/>
    </source>
</evidence>
<feature type="region of interest" description="Disordered" evidence="8">
    <location>
        <begin position="287"/>
        <end position="318"/>
    </location>
</feature>
<evidence type="ECO:0000313" key="9">
    <source>
        <dbReference type="EMBL" id="KAJ0975762.1"/>
    </source>
</evidence>
<feature type="region of interest" description="Disordered" evidence="8">
    <location>
        <begin position="1"/>
        <end position="30"/>
    </location>
</feature>
<dbReference type="Gene3D" id="1.25.40.10">
    <property type="entry name" value="Tetratricopeptide repeat domain"/>
    <property type="match status" value="1"/>
</dbReference>
<dbReference type="InterPro" id="IPR011990">
    <property type="entry name" value="TPR-like_helical_dom_sf"/>
</dbReference>
<evidence type="ECO:0000256" key="4">
    <source>
        <dbReference type="ARBA" id="ARBA00023054"/>
    </source>
</evidence>
<feature type="region of interest" description="Disordered" evidence="8">
    <location>
        <begin position="340"/>
        <end position="366"/>
    </location>
</feature>
<keyword evidence="2" id="KW-0677">Repeat</keyword>
<dbReference type="Pfam" id="PF00515">
    <property type="entry name" value="TPR_1"/>
    <property type="match status" value="1"/>
</dbReference>
<feature type="region of interest" description="Disordered" evidence="8">
    <location>
        <begin position="681"/>
        <end position="704"/>
    </location>
</feature>
<sequence>MATLERRKCASTPTRAASPHAHWPSGESPYAQAKRAQARTLMVDKDPNKAVSLFWAAINNRDRVDSALKDMAMVMKQVSRPEEAIEAIKSFRGLCSSEAQYSLNNVLLDLYKKCGRIQDQIELLNRKLKLIDEGLVFGGRLVKTRRSRWKKLSYVSEGQEKARLLGNLAWAYMQLENYNDAELHYRRSLEIEPDNNRQSNLAICLMKTGRINEAKVLLQSIKESPIKCNTKSFTKSFKKASEMLKAIETKGECLNHTVQNANVCTSNLSFGMLSAWPFGRYQSEISSVSSSSSTPSEYVTPPSGFSKKRGVDQASHDQASVSIQNMSMVSNQETFFTPESVNSCPKLKSKEQCSDQRSSDSIIENFESPARHRIRRYWKSRANHGKKEVPAEDTNLKPDLPAQSPTLSRNSSAKASQRSVVRQTQGRKKQGNSYDIWGKCNGRRRRIYLEKEKCVIRDDTRMTEELIQFQETPHDREIDSCFKNSINEKSDQSFETSGAGSLRGNSKEITYTVWMTDNVDGAVKDLPIFSNGRRSFAGHSAKLDVLNPETPTTSTMTTIVSEKTKELNTGGSFTSSAWKSTPVSTTDIATPKSDFPLLNNRKKTWADMVEEEEEEEEEECIKSENEKIDAFKSSVAQFRWEESEAFAGEVMNLNTSLSSPDLKLLPSKNYKVMFDHKVESQSGRAIENRRNGSARRSLSFDQQSFPKNRRHNRLRVFQEITSGESPREC</sequence>
<keyword evidence="10" id="KW-1185">Reference proteome</keyword>
<evidence type="ECO:0000256" key="8">
    <source>
        <dbReference type="SAM" id="MobiDB-lite"/>
    </source>
</evidence>
<reference evidence="9" key="2">
    <citation type="journal article" date="2022" name="Hortic Res">
        <title>The genome of Dioscorea zingiberensis sheds light on the biosynthesis, origin and evolution of the medicinally important diosgenin saponins.</title>
        <authorList>
            <person name="Li Y."/>
            <person name="Tan C."/>
            <person name="Li Z."/>
            <person name="Guo J."/>
            <person name="Li S."/>
            <person name="Chen X."/>
            <person name="Wang C."/>
            <person name="Dai X."/>
            <person name="Yang H."/>
            <person name="Song W."/>
            <person name="Hou L."/>
            <person name="Xu J."/>
            <person name="Tong Z."/>
            <person name="Xu A."/>
            <person name="Yuan X."/>
            <person name="Wang W."/>
            <person name="Yang Q."/>
            <person name="Chen L."/>
            <person name="Sun Z."/>
            <person name="Wang K."/>
            <person name="Pan B."/>
            <person name="Chen J."/>
            <person name="Bao Y."/>
            <person name="Liu F."/>
            <person name="Qi X."/>
            <person name="Gang D.R."/>
            <person name="Wen J."/>
            <person name="Li J."/>
        </authorList>
    </citation>
    <scope>NUCLEOTIDE SEQUENCE</scope>
    <source>
        <strain evidence="9">Dzin_1.0</strain>
    </source>
</reference>
<evidence type="ECO:0000256" key="2">
    <source>
        <dbReference type="ARBA" id="ARBA00022737"/>
    </source>
</evidence>
<dbReference type="PROSITE" id="PS50005">
    <property type="entry name" value="TPR"/>
    <property type="match status" value="1"/>
</dbReference>
<keyword evidence="3 7" id="KW-0802">TPR repeat</keyword>
<organism evidence="9 10">
    <name type="scientific">Dioscorea zingiberensis</name>
    <dbReference type="NCBI Taxonomy" id="325984"/>
    <lineage>
        <taxon>Eukaryota</taxon>
        <taxon>Viridiplantae</taxon>
        <taxon>Streptophyta</taxon>
        <taxon>Embryophyta</taxon>
        <taxon>Tracheophyta</taxon>
        <taxon>Spermatophyta</taxon>
        <taxon>Magnoliopsida</taxon>
        <taxon>Liliopsida</taxon>
        <taxon>Dioscoreales</taxon>
        <taxon>Dioscoreaceae</taxon>
        <taxon>Dioscorea</taxon>
    </lineage>
</organism>
<feature type="compositionally biased region" description="Low complexity" evidence="8">
    <location>
        <begin position="287"/>
        <end position="303"/>
    </location>
</feature>
<evidence type="ECO:0000256" key="6">
    <source>
        <dbReference type="ARBA" id="ARBA00025750"/>
    </source>
</evidence>
<proteinExistence type="inferred from homology"/>
<dbReference type="SUPFAM" id="SSF48452">
    <property type="entry name" value="TPR-like"/>
    <property type="match status" value="1"/>
</dbReference>
<comment type="caution">
    <text evidence="9">The sequence shown here is derived from an EMBL/GenBank/DDBJ whole genome shotgun (WGS) entry which is preliminary data.</text>
</comment>
<feature type="compositionally biased region" description="Polar residues" evidence="8">
    <location>
        <begin position="403"/>
        <end position="424"/>
    </location>
</feature>
<feature type="compositionally biased region" description="Basic and acidic residues" evidence="8">
    <location>
        <begin position="385"/>
        <end position="396"/>
    </location>
</feature>
<dbReference type="PANTHER" id="PTHR36326:SF7">
    <property type="entry name" value="PROTEIN POLLENLESS 3-LIKE 2"/>
    <property type="match status" value="1"/>
</dbReference>
<evidence type="ECO:0000256" key="7">
    <source>
        <dbReference type="PROSITE-ProRule" id="PRU00339"/>
    </source>
</evidence>
<feature type="region of interest" description="Disordered" evidence="8">
    <location>
        <begin position="381"/>
        <end position="435"/>
    </location>
</feature>
<dbReference type="EMBL" id="JAGGNH010000004">
    <property type="protein sequence ID" value="KAJ0975762.1"/>
    <property type="molecule type" value="Genomic_DNA"/>
</dbReference>
<evidence type="ECO:0000313" key="10">
    <source>
        <dbReference type="Proteomes" id="UP001085076"/>
    </source>
</evidence>
<dbReference type="OrthoDB" id="10258631at2759"/>
<feature type="compositionally biased region" description="Polar residues" evidence="8">
    <location>
        <begin position="694"/>
        <end position="704"/>
    </location>
</feature>
<evidence type="ECO:0000256" key="3">
    <source>
        <dbReference type="ARBA" id="ARBA00022803"/>
    </source>
</evidence>
<dbReference type="InterPro" id="IPR044961">
    <property type="entry name" value="MS5/SDI1"/>
</dbReference>
<keyword evidence="5" id="KW-0539">Nucleus</keyword>
<name>A0A9D5CNW0_9LILI</name>